<keyword evidence="6" id="KW-1185">Reference proteome</keyword>
<dbReference type="InterPro" id="IPR005110">
    <property type="entry name" value="MoeA_linker/N"/>
</dbReference>
<dbReference type="NCBIfam" id="TIGR00177">
    <property type="entry name" value="molyb_syn"/>
    <property type="match status" value="1"/>
</dbReference>
<evidence type="ECO:0000259" key="3">
    <source>
        <dbReference type="SMART" id="SM00852"/>
    </source>
</evidence>
<dbReference type="KEGG" id="mol:YLM1_1547"/>
<reference evidence="6" key="2">
    <citation type="submission" date="2016-02" db="EMBL/GenBank/DDBJ databases">
        <title>The draft genome sequence of the rumen methanogen Methanobrevibacter olleyae YLM1.</title>
        <authorList>
            <consortium name="New Zealand Agricultural Greenhouse Gas Research Centre/Pastoral Greenhouse Gas Research Consortium"/>
            <person name="Kelly W.J."/>
            <person name="Li D."/>
            <person name="Lambie S.C."/>
            <person name="Attwood G.T."/>
            <person name="Altermann E."/>
            <person name="Leahy S.C."/>
        </authorList>
    </citation>
    <scope>NUCLEOTIDE SEQUENCE [LARGE SCALE GENOMIC DNA]</scope>
    <source>
        <strain evidence="6">YLM1</strain>
    </source>
</reference>
<dbReference type="PATRIC" id="fig|294671.3.peg.1611"/>
<dbReference type="InterPro" id="IPR038987">
    <property type="entry name" value="MoeA-like"/>
</dbReference>
<dbReference type="Proteomes" id="UP000183442">
    <property type="component" value="Unassembled WGS sequence"/>
</dbReference>
<comment type="pathway">
    <text evidence="1">Cofactor biosynthesis; molybdopterin biosynthesis.</text>
</comment>
<dbReference type="UniPathway" id="UPA00344"/>
<dbReference type="InterPro" id="IPR036135">
    <property type="entry name" value="MoeA_linker/N_sf"/>
</dbReference>
<dbReference type="InterPro" id="IPR005111">
    <property type="entry name" value="MoeA_C_domain_IV"/>
</dbReference>
<dbReference type="Pfam" id="PF03454">
    <property type="entry name" value="MoeA_C"/>
    <property type="match status" value="1"/>
</dbReference>
<name>A0A126R202_METOL</name>
<keyword evidence="2" id="KW-0501">Molybdenum cofactor biosynthesis</keyword>
<dbReference type="OrthoDB" id="31371at2157"/>
<dbReference type="Pfam" id="PF03453">
    <property type="entry name" value="MoeA_N"/>
    <property type="match status" value="1"/>
</dbReference>
<dbReference type="RefSeq" id="WP_067148146.1">
    <property type="nucleotide sequence ID" value="NZ_CP014265.1"/>
</dbReference>
<dbReference type="STRING" id="294671.YLM1_1547"/>
<gene>
    <name evidence="5" type="ORF">SAMN02910297_00606</name>
    <name evidence="4" type="ORF">YLM1_1547</name>
</gene>
<dbReference type="SUPFAM" id="SSF53218">
    <property type="entry name" value="Molybdenum cofactor biosynthesis proteins"/>
    <property type="match status" value="1"/>
</dbReference>
<dbReference type="Gene3D" id="3.90.105.10">
    <property type="entry name" value="Molybdopterin biosynthesis moea protein, domain 2"/>
    <property type="match status" value="1"/>
</dbReference>
<dbReference type="EMBL" id="FOTL01000006">
    <property type="protein sequence ID" value="SFL33054.1"/>
    <property type="molecule type" value="Genomic_DNA"/>
</dbReference>
<dbReference type="InterPro" id="IPR001453">
    <property type="entry name" value="MoaB/Mog_dom"/>
</dbReference>
<evidence type="ECO:0000256" key="1">
    <source>
        <dbReference type="ARBA" id="ARBA00005046"/>
    </source>
</evidence>
<dbReference type="Gene3D" id="2.40.340.10">
    <property type="entry name" value="MoeA, C-terminal, domain IV"/>
    <property type="match status" value="1"/>
</dbReference>
<evidence type="ECO:0000313" key="4">
    <source>
        <dbReference type="EMBL" id="AMK16102.1"/>
    </source>
</evidence>
<dbReference type="FunFam" id="2.170.190.11:FF:000001">
    <property type="entry name" value="Molybdopterin molybdenumtransferase"/>
    <property type="match status" value="1"/>
</dbReference>
<dbReference type="Pfam" id="PF00994">
    <property type="entry name" value="MoCF_biosynth"/>
    <property type="match status" value="1"/>
</dbReference>
<dbReference type="SMART" id="SM00852">
    <property type="entry name" value="MoCF_biosynth"/>
    <property type="match status" value="1"/>
</dbReference>
<dbReference type="CDD" id="cd00887">
    <property type="entry name" value="MoeA"/>
    <property type="match status" value="1"/>
</dbReference>
<reference evidence="7" key="4">
    <citation type="submission" date="2016-10" db="EMBL/GenBank/DDBJ databases">
        <authorList>
            <person name="Varghese N."/>
        </authorList>
    </citation>
    <scope>NUCLEOTIDE SEQUENCE [LARGE SCALE GENOMIC DNA]</scope>
    <source>
        <strain evidence="7">DSM 16632</strain>
    </source>
</reference>
<evidence type="ECO:0000313" key="6">
    <source>
        <dbReference type="Proteomes" id="UP000066376"/>
    </source>
</evidence>
<dbReference type="PANTHER" id="PTHR10192">
    <property type="entry name" value="MOLYBDOPTERIN BIOSYNTHESIS PROTEIN"/>
    <property type="match status" value="1"/>
</dbReference>
<dbReference type="Gene3D" id="2.170.190.11">
    <property type="entry name" value="Molybdopterin biosynthesis moea protein, domain 3"/>
    <property type="match status" value="1"/>
</dbReference>
<dbReference type="SUPFAM" id="SSF63882">
    <property type="entry name" value="MoeA N-terminal region -like"/>
    <property type="match status" value="1"/>
</dbReference>
<dbReference type="Gene3D" id="3.40.980.10">
    <property type="entry name" value="MoaB/Mog-like domain"/>
    <property type="match status" value="1"/>
</dbReference>
<proteinExistence type="predicted"/>
<dbReference type="GeneID" id="28489865"/>
<reference evidence="4 6" key="1">
    <citation type="journal article" date="2016" name="Genome Announc.">
        <title>Draft Genome Sequence of the Rumen Methanogen Methanobrevibacter olleyae YLM1.</title>
        <authorList>
            <person name="Kelly W.J."/>
            <person name="Li D."/>
            <person name="Lambie S.C."/>
            <person name="Cox F."/>
            <person name="Attwood G.T."/>
            <person name="Altermann E."/>
            <person name="Leahy S.C."/>
        </authorList>
    </citation>
    <scope>NUCLEOTIDE SEQUENCE [LARGE SCALE GENOMIC DNA]</scope>
    <source>
        <strain evidence="4 6">YLM1</strain>
    </source>
</reference>
<dbReference type="PANTHER" id="PTHR10192:SF5">
    <property type="entry name" value="GEPHYRIN"/>
    <property type="match status" value="1"/>
</dbReference>
<dbReference type="GO" id="GO:0005737">
    <property type="term" value="C:cytoplasm"/>
    <property type="evidence" value="ECO:0007669"/>
    <property type="project" value="TreeGrafter"/>
</dbReference>
<keyword evidence="5" id="KW-0808">Transferase</keyword>
<dbReference type="EMBL" id="CP014265">
    <property type="protein sequence ID" value="AMK16102.1"/>
    <property type="molecule type" value="Genomic_DNA"/>
</dbReference>
<dbReference type="GO" id="GO:0061599">
    <property type="term" value="F:molybdopterin molybdotransferase activity"/>
    <property type="evidence" value="ECO:0007669"/>
    <property type="project" value="TreeGrafter"/>
</dbReference>
<evidence type="ECO:0000313" key="7">
    <source>
        <dbReference type="Proteomes" id="UP000183442"/>
    </source>
</evidence>
<reference evidence="5" key="3">
    <citation type="submission" date="2016-10" db="EMBL/GenBank/DDBJ databases">
        <authorList>
            <person name="de Groot N.N."/>
        </authorList>
    </citation>
    <scope>NUCLEOTIDE SEQUENCE [LARGE SCALE GENOMIC DNA]</scope>
    <source>
        <strain evidence="5">DSM 16632</strain>
    </source>
</reference>
<feature type="domain" description="MoaB/Mog" evidence="3">
    <location>
        <begin position="185"/>
        <end position="321"/>
    </location>
</feature>
<evidence type="ECO:0000256" key="2">
    <source>
        <dbReference type="ARBA" id="ARBA00023150"/>
    </source>
</evidence>
<sequence length="408" mass="44417">MKFISNLIPLEDALAKIDKNQKIMDTEKVHVKDSQGRVLANPISSYHNSPPFDKSAMDGYAVIAEDTFGASNNLIKELKIIDRIGAGDFSDKTLAHGEAIVIATGAPIPNGANAVLMKEYSYEDGDNLEIHSQVTPSENISPKAEDIAKGDEILGSNVLIRPQEMGLIASAGHSEVEVYKKPRVKLIITGNELVEPSPELDKAKIINSNQFTIAALIRSAGAIVDIDHACDDFEEVKETINKATKEYDVVITTGGTAISKGDVVVDAVEELGEVLFHGVAMRPGKPVGAGIVNGTQLFMLSGQPVAAMAQFDIIARDYLFKMQGIDYSHKVIRRCSDTKIPSSLGRTDYIRAVADDESVYHVLNRGSGIIRSMVEANCYIIIDENHEGIEKGDMVDLIFFNDMVWPTL</sequence>
<protein>
    <submittedName>
        <fullName evidence="4">Molybdopterin biosynthesis protein MoeA</fullName>
    </submittedName>
    <submittedName>
        <fullName evidence="5">Molybdopterin molybdotransferase</fullName>
    </submittedName>
</protein>
<dbReference type="Proteomes" id="UP000066376">
    <property type="component" value="Chromosome"/>
</dbReference>
<dbReference type="AlphaFoldDB" id="A0A126R202"/>
<accession>A0A126R202</accession>
<dbReference type="InterPro" id="IPR036425">
    <property type="entry name" value="MoaB/Mog-like_dom_sf"/>
</dbReference>
<dbReference type="NCBIfam" id="NF045515">
    <property type="entry name" value="Glp_gephyrin"/>
    <property type="match status" value="1"/>
</dbReference>
<evidence type="ECO:0000313" key="5">
    <source>
        <dbReference type="EMBL" id="SFL33054.1"/>
    </source>
</evidence>
<organism evidence="4 6">
    <name type="scientific">Methanobrevibacter olleyae</name>
    <dbReference type="NCBI Taxonomy" id="294671"/>
    <lineage>
        <taxon>Archaea</taxon>
        <taxon>Methanobacteriati</taxon>
        <taxon>Methanobacteriota</taxon>
        <taxon>Methanomada group</taxon>
        <taxon>Methanobacteria</taxon>
        <taxon>Methanobacteriales</taxon>
        <taxon>Methanobacteriaceae</taxon>
        <taxon>Methanobrevibacter</taxon>
    </lineage>
</organism>
<dbReference type="InterPro" id="IPR036688">
    <property type="entry name" value="MoeA_C_domain_IV_sf"/>
</dbReference>
<dbReference type="SUPFAM" id="SSF63867">
    <property type="entry name" value="MoeA C-terminal domain-like"/>
    <property type="match status" value="1"/>
</dbReference>
<dbReference type="GO" id="GO:0006777">
    <property type="term" value="P:Mo-molybdopterin cofactor biosynthetic process"/>
    <property type="evidence" value="ECO:0007669"/>
    <property type="project" value="UniProtKB-KW"/>
</dbReference>